<evidence type="ECO:0000313" key="6">
    <source>
        <dbReference type="Proteomes" id="UP000642748"/>
    </source>
</evidence>
<keyword evidence="3" id="KW-0804">Transcription</keyword>
<evidence type="ECO:0000313" key="5">
    <source>
        <dbReference type="EMBL" id="GIH20793.1"/>
    </source>
</evidence>
<dbReference type="EMBL" id="BONZ01000105">
    <property type="protein sequence ID" value="GIH20793.1"/>
    <property type="molecule type" value="Genomic_DNA"/>
</dbReference>
<dbReference type="Pfam" id="PF00356">
    <property type="entry name" value="LacI"/>
    <property type="match status" value="1"/>
</dbReference>
<dbReference type="AlphaFoldDB" id="A0A8J3R1J9"/>
<reference evidence="5" key="1">
    <citation type="submission" date="2021-01" db="EMBL/GenBank/DDBJ databases">
        <title>Whole genome shotgun sequence of Rugosimonospora africana NBRC 104875.</title>
        <authorList>
            <person name="Komaki H."/>
            <person name="Tamura T."/>
        </authorList>
    </citation>
    <scope>NUCLEOTIDE SEQUENCE</scope>
    <source>
        <strain evidence="5">NBRC 104875</strain>
    </source>
</reference>
<evidence type="ECO:0000259" key="4">
    <source>
        <dbReference type="PROSITE" id="PS50932"/>
    </source>
</evidence>
<dbReference type="InterPro" id="IPR028082">
    <property type="entry name" value="Peripla_BP_I"/>
</dbReference>
<comment type="caution">
    <text evidence="5">The sequence shown here is derived from an EMBL/GenBank/DDBJ whole genome shotgun (WGS) entry which is preliminary data.</text>
</comment>
<dbReference type="RefSeq" id="WP_203924208.1">
    <property type="nucleotide sequence ID" value="NZ_BONZ01000105.1"/>
</dbReference>
<dbReference type="PROSITE" id="PS50932">
    <property type="entry name" value="HTH_LACI_2"/>
    <property type="match status" value="1"/>
</dbReference>
<dbReference type="CDD" id="cd01392">
    <property type="entry name" value="HTH_LacI"/>
    <property type="match status" value="1"/>
</dbReference>
<protein>
    <submittedName>
        <fullName evidence="5">LacI family transcriptional regulator</fullName>
    </submittedName>
</protein>
<dbReference type="InterPro" id="IPR046335">
    <property type="entry name" value="LacI/GalR-like_sensor"/>
</dbReference>
<dbReference type="InterPro" id="IPR000843">
    <property type="entry name" value="HTH_LacI"/>
</dbReference>
<accession>A0A8J3R1J9</accession>
<evidence type="ECO:0000256" key="1">
    <source>
        <dbReference type="ARBA" id="ARBA00023015"/>
    </source>
</evidence>
<dbReference type="Gene3D" id="1.10.260.40">
    <property type="entry name" value="lambda repressor-like DNA-binding domains"/>
    <property type="match status" value="1"/>
</dbReference>
<keyword evidence="1" id="KW-0805">Transcription regulation</keyword>
<dbReference type="InterPro" id="IPR010982">
    <property type="entry name" value="Lambda_DNA-bd_dom_sf"/>
</dbReference>
<dbReference type="SUPFAM" id="SSF53822">
    <property type="entry name" value="Periplasmic binding protein-like I"/>
    <property type="match status" value="1"/>
</dbReference>
<dbReference type="GO" id="GO:0000976">
    <property type="term" value="F:transcription cis-regulatory region binding"/>
    <property type="evidence" value="ECO:0007669"/>
    <property type="project" value="TreeGrafter"/>
</dbReference>
<evidence type="ECO:0000256" key="2">
    <source>
        <dbReference type="ARBA" id="ARBA00023125"/>
    </source>
</evidence>
<proteinExistence type="predicted"/>
<name>A0A8J3R1J9_9ACTN</name>
<keyword evidence="2" id="KW-0238">DNA-binding</keyword>
<dbReference type="PANTHER" id="PTHR30146">
    <property type="entry name" value="LACI-RELATED TRANSCRIPTIONAL REPRESSOR"/>
    <property type="match status" value="1"/>
</dbReference>
<dbReference type="PROSITE" id="PS00356">
    <property type="entry name" value="HTH_LACI_1"/>
    <property type="match status" value="1"/>
</dbReference>
<dbReference type="GO" id="GO:0003700">
    <property type="term" value="F:DNA-binding transcription factor activity"/>
    <property type="evidence" value="ECO:0007669"/>
    <property type="project" value="TreeGrafter"/>
</dbReference>
<dbReference type="CDD" id="cd06267">
    <property type="entry name" value="PBP1_LacI_sugar_binding-like"/>
    <property type="match status" value="1"/>
</dbReference>
<gene>
    <name evidence="5" type="ORF">Raf01_89650</name>
</gene>
<dbReference type="Proteomes" id="UP000642748">
    <property type="component" value="Unassembled WGS sequence"/>
</dbReference>
<evidence type="ECO:0000256" key="3">
    <source>
        <dbReference type="ARBA" id="ARBA00023163"/>
    </source>
</evidence>
<dbReference type="SMART" id="SM00354">
    <property type="entry name" value="HTH_LACI"/>
    <property type="match status" value="1"/>
</dbReference>
<dbReference type="Gene3D" id="3.40.50.2300">
    <property type="match status" value="2"/>
</dbReference>
<organism evidence="5 6">
    <name type="scientific">Rugosimonospora africana</name>
    <dbReference type="NCBI Taxonomy" id="556532"/>
    <lineage>
        <taxon>Bacteria</taxon>
        <taxon>Bacillati</taxon>
        <taxon>Actinomycetota</taxon>
        <taxon>Actinomycetes</taxon>
        <taxon>Micromonosporales</taxon>
        <taxon>Micromonosporaceae</taxon>
        <taxon>Rugosimonospora</taxon>
    </lineage>
</organism>
<feature type="domain" description="HTH lacI-type" evidence="4">
    <location>
        <begin position="10"/>
        <end position="64"/>
    </location>
</feature>
<sequence>MASRAEPRAPGLKDVAAEAKVSWKTVSNVVNGTGRVGEQTRKRVEDAIQRLGYRPSVIGRQLRSGRTGILALAVPEIGHPYFSWLAQETIRAARVRGYRVFIDQTGGDRATEAVVARGYDERLFDGIVFSPLELSLSEAIELERDTPLVLLGERSVGSSGANVDHVSIDNVGAARDAVHHLVATGRHRLAFVGVEPGGPDRTGALRLKGFHEGLRAEDLSPDPTMERPVTAFTRAEGSRVIEALLPRINQLDGILFANDQLALGALHALRMNGIRVPHDIGVVGWDNIEDGRYSNPTLTTIAPDVEKIAESAVSRVLAMIDGAAVEPLDVVAPHRLLVRESTAVTES</sequence>
<keyword evidence="6" id="KW-1185">Reference proteome</keyword>
<dbReference type="Pfam" id="PF13377">
    <property type="entry name" value="Peripla_BP_3"/>
    <property type="match status" value="1"/>
</dbReference>
<dbReference type="SUPFAM" id="SSF47413">
    <property type="entry name" value="lambda repressor-like DNA-binding domains"/>
    <property type="match status" value="1"/>
</dbReference>
<dbReference type="PANTHER" id="PTHR30146:SF109">
    <property type="entry name" value="HTH-TYPE TRANSCRIPTIONAL REGULATOR GALS"/>
    <property type="match status" value="1"/>
</dbReference>